<evidence type="ECO:0000259" key="8">
    <source>
        <dbReference type="PROSITE" id="PS50928"/>
    </source>
</evidence>
<proteinExistence type="inferred from homology"/>
<evidence type="ECO:0000256" key="4">
    <source>
        <dbReference type="ARBA" id="ARBA00022692"/>
    </source>
</evidence>
<dbReference type="SUPFAM" id="SSF161098">
    <property type="entry name" value="MetI-like"/>
    <property type="match status" value="1"/>
</dbReference>
<name>A0A318EHC7_9FIRM</name>
<dbReference type="CDD" id="cd06261">
    <property type="entry name" value="TM_PBP2"/>
    <property type="match status" value="1"/>
</dbReference>
<evidence type="ECO:0000256" key="3">
    <source>
        <dbReference type="ARBA" id="ARBA00022475"/>
    </source>
</evidence>
<dbReference type="GO" id="GO:0005886">
    <property type="term" value="C:plasma membrane"/>
    <property type="evidence" value="ECO:0007669"/>
    <property type="project" value="UniProtKB-SubCell"/>
</dbReference>
<dbReference type="EMBL" id="QICS01000015">
    <property type="protein sequence ID" value="PXV85682.1"/>
    <property type="molecule type" value="Genomic_DNA"/>
</dbReference>
<keyword evidence="2 7" id="KW-0813">Transport</keyword>
<evidence type="ECO:0000256" key="2">
    <source>
        <dbReference type="ARBA" id="ARBA00022448"/>
    </source>
</evidence>
<dbReference type="PANTHER" id="PTHR43744:SF2">
    <property type="entry name" value="ARABINOOLIGOSACCHARIDES TRANSPORT SYSTEM PERMEASE PROTEIN ARAQ"/>
    <property type="match status" value="1"/>
</dbReference>
<keyword evidence="3" id="KW-1003">Cell membrane</keyword>
<protein>
    <submittedName>
        <fullName evidence="9">Carbohydrate ABC transporter membrane protein 2 (CUT1 family)</fullName>
    </submittedName>
</protein>
<feature type="transmembrane region" description="Helical" evidence="7">
    <location>
        <begin position="267"/>
        <end position="287"/>
    </location>
</feature>
<evidence type="ECO:0000256" key="5">
    <source>
        <dbReference type="ARBA" id="ARBA00022989"/>
    </source>
</evidence>
<dbReference type="GO" id="GO:0055085">
    <property type="term" value="P:transmembrane transport"/>
    <property type="evidence" value="ECO:0007669"/>
    <property type="project" value="InterPro"/>
</dbReference>
<keyword evidence="4 7" id="KW-0812">Transmembrane</keyword>
<evidence type="ECO:0000256" key="7">
    <source>
        <dbReference type="RuleBase" id="RU363032"/>
    </source>
</evidence>
<reference evidence="9 10" key="1">
    <citation type="submission" date="2018-05" db="EMBL/GenBank/DDBJ databases">
        <title>Genomic Encyclopedia of Type Strains, Phase IV (KMG-IV): sequencing the most valuable type-strain genomes for metagenomic binning, comparative biology and taxonomic classification.</title>
        <authorList>
            <person name="Goeker M."/>
        </authorList>
    </citation>
    <scope>NUCLEOTIDE SEQUENCE [LARGE SCALE GENOMIC DNA]</scope>
    <source>
        <strain evidence="9 10">DSM 28816</strain>
    </source>
</reference>
<evidence type="ECO:0000256" key="6">
    <source>
        <dbReference type="ARBA" id="ARBA00023136"/>
    </source>
</evidence>
<feature type="transmembrane region" description="Helical" evidence="7">
    <location>
        <begin position="131"/>
        <end position="152"/>
    </location>
</feature>
<sequence>MSTQAVLDKNIKKSSDTKLESLSRNIKKQRIVRNIICIFLCIMSLLPFYIMIINSTRPSAAIQQGLSLIPSNQFLSNVRKLIVKSAGVGTPLYKAMFNSLFISVPATFFAVYFSSMTAYGIYVYHFKLRKIAWSFILGIMMIPMQVSIIGFYKFMIQLGMNDSYIPLIIPAIAAPSTVFFMRQYMKTALPLEIVDAARIDGSGEFNTFNTVVMPLMKPAIATQAIFAFIASWNNLYTPSIILSSSTKYTLPMFVQVLRSEQFRSDYGVIYAGLLLTVLPLFVVYFALSKYIIAGVALGGVKE</sequence>
<dbReference type="Pfam" id="PF00528">
    <property type="entry name" value="BPD_transp_1"/>
    <property type="match status" value="1"/>
</dbReference>
<gene>
    <name evidence="9" type="ORF">C8E03_11535</name>
</gene>
<feature type="transmembrane region" description="Helical" evidence="7">
    <location>
        <begin position="100"/>
        <end position="124"/>
    </location>
</feature>
<dbReference type="AlphaFoldDB" id="A0A318EHC7"/>
<dbReference type="Gene3D" id="1.10.3720.10">
    <property type="entry name" value="MetI-like"/>
    <property type="match status" value="1"/>
</dbReference>
<dbReference type="RefSeq" id="WP_110291852.1">
    <property type="nucleotide sequence ID" value="NZ_QICS01000015.1"/>
</dbReference>
<evidence type="ECO:0000313" key="9">
    <source>
        <dbReference type="EMBL" id="PXV85682.1"/>
    </source>
</evidence>
<comment type="subcellular location">
    <subcellularLocation>
        <location evidence="1 7">Cell membrane</location>
        <topology evidence="1 7">Multi-pass membrane protein</topology>
    </subcellularLocation>
</comment>
<dbReference type="InterPro" id="IPR035906">
    <property type="entry name" value="MetI-like_sf"/>
</dbReference>
<dbReference type="InterPro" id="IPR000515">
    <property type="entry name" value="MetI-like"/>
</dbReference>
<feature type="transmembrane region" description="Helical" evidence="7">
    <location>
        <begin position="164"/>
        <end position="181"/>
    </location>
</feature>
<keyword evidence="5 7" id="KW-1133">Transmembrane helix</keyword>
<feature type="domain" description="ABC transmembrane type-1" evidence="8">
    <location>
        <begin position="96"/>
        <end position="287"/>
    </location>
</feature>
<organism evidence="9 10">
    <name type="scientific">Lachnotalea glycerini</name>
    <dbReference type="NCBI Taxonomy" id="1763509"/>
    <lineage>
        <taxon>Bacteria</taxon>
        <taxon>Bacillati</taxon>
        <taxon>Bacillota</taxon>
        <taxon>Clostridia</taxon>
        <taxon>Lachnospirales</taxon>
        <taxon>Lachnospiraceae</taxon>
        <taxon>Lachnotalea</taxon>
    </lineage>
</organism>
<comment type="caution">
    <text evidence="9">The sequence shown here is derived from an EMBL/GenBank/DDBJ whole genome shotgun (WGS) entry which is preliminary data.</text>
</comment>
<comment type="similarity">
    <text evidence="7">Belongs to the binding-protein-dependent transport system permease family.</text>
</comment>
<accession>A0A318EHC7</accession>
<evidence type="ECO:0000256" key="1">
    <source>
        <dbReference type="ARBA" id="ARBA00004651"/>
    </source>
</evidence>
<dbReference type="PROSITE" id="PS50928">
    <property type="entry name" value="ABC_TM1"/>
    <property type="match status" value="1"/>
</dbReference>
<feature type="transmembrane region" description="Helical" evidence="7">
    <location>
        <begin position="31"/>
        <end position="52"/>
    </location>
</feature>
<dbReference type="Proteomes" id="UP000247523">
    <property type="component" value="Unassembled WGS sequence"/>
</dbReference>
<keyword evidence="6 7" id="KW-0472">Membrane</keyword>
<dbReference type="PANTHER" id="PTHR43744">
    <property type="entry name" value="ABC TRANSPORTER PERMEASE PROTEIN MG189-RELATED-RELATED"/>
    <property type="match status" value="1"/>
</dbReference>
<evidence type="ECO:0000313" key="10">
    <source>
        <dbReference type="Proteomes" id="UP000247523"/>
    </source>
</evidence>